<name>W9XFY5_9EURO</name>
<dbReference type="PANTHER" id="PTHR11803">
    <property type="entry name" value="2-IMINOBUTANOATE/2-IMINOPROPANOATE DEAMINASE RIDA"/>
    <property type="match status" value="1"/>
</dbReference>
<dbReference type="GO" id="GO:0005829">
    <property type="term" value="C:cytosol"/>
    <property type="evidence" value="ECO:0007669"/>
    <property type="project" value="TreeGrafter"/>
</dbReference>
<dbReference type="AlphaFoldDB" id="W9XFY5"/>
<dbReference type="HOGENOM" id="CLU_100715_4_4_1"/>
<dbReference type="Gene3D" id="3.30.1330.40">
    <property type="entry name" value="RutC-like"/>
    <property type="match status" value="1"/>
</dbReference>
<dbReference type="RefSeq" id="XP_007746114.1">
    <property type="nucleotide sequence ID" value="XM_007747924.1"/>
</dbReference>
<dbReference type="Pfam" id="PF01042">
    <property type="entry name" value="Ribonuc_L-PSP"/>
    <property type="match status" value="1"/>
</dbReference>
<dbReference type="InterPro" id="IPR035959">
    <property type="entry name" value="RutC-like_sf"/>
</dbReference>
<evidence type="ECO:0000313" key="2">
    <source>
        <dbReference type="EMBL" id="EXJ69299.1"/>
    </source>
</evidence>
<comment type="similarity">
    <text evidence="1">Belongs to the RutC family.</text>
</comment>
<accession>W9XFY5</accession>
<organism evidence="2 3">
    <name type="scientific">Cladophialophora psammophila CBS 110553</name>
    <dbReference type="NCBI Taxonomy" id="1182543"/>
    <lineage>
        <taxon>Eukaryota</taxon>
        <taxon>Fungi</taxon>
        <taxon>Dikarya</taxon>
        <taxon>Ascomycota</taxon>
        <taxon>Pezizomycotina</taxon>
        <taxon>Eurotiomycetes</taxon>
        <taxon>Chaetothyriomycetidae</taxon>
        <taxon>Chaetothyriales</taxon>
        <taxon>Herpotrichiellaceae</taxon>
        <taxon>Cladophialophora</taxon>
    </lineage>
</organism>
<dbReference type="CDD" id="cd00448">
    <property type="entry name" value="YjgF_YER057c_UK114_family"/>
    <property type="match status" value="1"/>
</dbReference>
<evidence type="ECO:0000256" key="1">
    <source>
        <dbReference type="ARBA" id="ARBA00010552"/>
    </source>
</evidence>
<dbReference type="PANTHER" id="PTHR11803:SF58">
    <property type="entry name" value="PROTEIN HMF1-RELATED"/>
    <property type="match status" value="1"/>
</dbReference>
<dbReference type="eggNOG" id="ENOG502SQAA">
    <property type="taxonomic scope" value="Eukaryota"/>
</dbReference>
<protein>
    <submittedName>
        <fullName evidence="2">Uncharacterized protein</fullName>
    </submittedName>
</protein>
<dbReference type="GeneID" id="19192041"/>
<dbReference type="GO" id="GO:0019239">
    <property type="term" value="F:deaminase activity"/>
    <property type="evidence" value="ECO:0007669"/>
    <property type="project" value="TreeGrafter"/>
</dbReference>
<comment type="caution">
    <text evidence="2">The sequence shown here is derived from an EMBL/GenBank/DDBJ whole genome shotgun (WGS) entry which is preliminary data.</text>
</comment>
<proteinExistence type="inferred from homology"/>
<dbReference type="OrthoDB" id="309640at2759"/>
<keyword evidence="3" id="KW-1185">Reference proteome</keyword>
<sequence>MSSFQLINPSDVPPPRPTYSHVQCTPLSATSTLVTIAGQIGVDISTGTAPEDFIAQVEIALSNLGKCLAAAGATPKDIVKMTQFVVNLETTDNAARSEAYCKFLGGHRPPSTLVGVAALAAPNWLYEVEAMAIVHHK</sequence>
<dbReference type="STRING" id="1182543.W9XFY5"/>
<reference evidence="2 3" key="1">
    <citation type="submission" date="2013-03" db="EMBL/GenBank/DDBJ databases">
        <title>The Genome Sequence of Cladophialophora psammophila CBS 110553.</title>
        <authorList>
            <consortium name="The Broad Institute Genomics Platform"/>
            <person name="Cuomo C."/>
            <person name="de Hoog S."/>
            <person name="Gorbushina A."/>
            <person name="Walker B."/>
            <person name="Young S.K."/>
            <person name="Zeng Q."/>
            <person name="Gargeya S."/>
            <person name="Fitzgerald M."/>
            <person name="Haas B."/>
            <person name="Abouelleil A."/>
            <person name="Allen A.W."/>
            <person name="Alvarado L."/>
            <person name="Arachchi H.M."/>
            <person name="Berlin A.M."/>
            <person name="Chapman S.B."/>
            <person name="Gainer-Dewar J."/>
            <person name="Goldberg J."/>
            <person name="Griggs A."/>
            <person name="Gujja S."/>
            <person name="Hansen M."/>
            <person name="Howarth C."/>
            <person name="Imamovic A."/>
            <person name="Ireland A."/>
            <person name="Larimer J."/>
            <person name="McCowan C."/>
            <person name="Murphy C."/>
            <person name="Pearson M."/>
            <person name="Poon T.W."/>
            <person name="Priest M."/>
            <person name="Roberts A."/>
            <person name="Saif S."/>
            <person name="Shea T."/>
            <person name="Sisk P."/>
            <person name="Sykes S."/>
            <person name="Wortman J."/>
            <person name="Nusbaum C."/>
            <person name="Birren B."/>
        </authorList>
    </citation>
    <scope>NUCLEOTIDE SEQUENCE [LARGE SCALE GENOMIC DNA]</scope>
    <source>
        <strain evidence="2 3">CBS 110553</strain>
    </source>
</reference>
<dbReference type="InterPro" id="IPR006175">
    <property type="entry name" value="YjgF/YER057c/UK114"/>
</dbReference>
<dbReference type="EMBL" id="AMGX01000011">
    <property type="protein sequence ID" value="EXJ69299.1"/>
    <property type="molecule type" value="Genomic_DNA"/>
</dbReference>
<gene>
    <name evidence="2" type="ORF">A1O5_07335</name>
</gene>
<evidence type="ECO:0000313" key="3">
    <source>
        <dbReference type="Proteomes" id="UP000019471"/>
    </source>
</evidence>
<dbReference type="SUPFAM" id="SSF55298">
    <property type="entry name" value="YjgF-like"/>
    <property type="match status" value="1"/>
</dbReference>
<dbReference type="Proteomes" id="UP000019471">
    <property type="component" value="Unassembled WGS sequence"/>
</dbReference>